<dbReference type="OrthoDB" id="3253810at2759"/>
<evidence type="ECO:0000313" key="3">
    <source>
        <dbReference type="Proteomes" id="UP000772434"/>
    </source>
</evidence>
<dbReference type="AlphaFoldDB" id="A0A9P5Q6A4"/>
<organism evidence="2 3">
    <name type="scientific">Rhodocollybia butyracea</name>
    <dbReference type="NCBI Taxonomy" id="206335"/>
    <lineage>
        <taxon>Eukaryota</taxon>
        <taxon>Fungi</taxon>
        <taxon>Dikarya</taxon>
        <taxon>Basidiomycota</taxon>
        <taxon>Agaricomycotina</taxon>
        <taxon>Agaricomycetes</taxon>
        <taxon>Agaricomycetidae</taxon>
        <taxon>Agaricales</taxon>
        <taxon>Marasmiineae</taxon>
        <taxon>Omphalotaceae</taxon>
        <taxon>Rhodocollybia</taxon>
    </lineage>
</organism>
<protein>
    <submittedName>
        <fullName evidence="2">Uncharacterized protein</fullName>
    </submittedName>
</protein>
<accession>A0A9P5Q6A4</accession>
<gene>
    <name evidence="2" type="ORF">BDP27DRAFT_1214156</name>
</gene>
<evidence type="ECO:0000256" key="1">
    <source>
        <dbReference type="SAM" id="MobiDB-lite"/>
    </source>
</evidence>
<feature type="region of interest" description="Disordered" evidence="1">
    <location>
        <begin position="83"/>
        <end position="212"/>
    </location>
</feature>
<dbReference type="EMBL" id="JADNRY010000013">
    <property type="protein sequence ID" value="KAF9074380.1"/>
    <property type="molecule type" value="Genomic_DNA"/>
</dbReference>
<comment type="caution">
    <text evidence="2">The sequence shown here is derived from an EMBL/GenBank/DDBJ whole genome shotgun (WGS) entry which is preliminary data.</text>
</comment>
<feature type="region of interest" description="Disordered" evidence="1">
    <location>
        <begin position="1"/>
        <end position="21"/>
    </location>
</feature>
<keyword evidence="3" id="KW-1185">Reference proteome</keyword>
<reference evidence="2" key="1">
    <citation type="submission" date="2020-11" db="EMBL/GenBank/DDBJ databases">
        <authorList>
            <consortium name="DOE Joint Genome Institute"/>
            <person name="Ahrendt S."/>
            <person name="Riley R."/>
            <person name="Andreopoulos W."/>
            <person name="Labutti K."/>
            <person name="Pangilinan J."/>
            <person name="Ruiz-Duenas F.J."/>
            <person name="Barrasa J.M."/>
            <person name="Sanchez-Garcia M."/>
            <person name="Camarero S."/>
            <person name="Miyauchi S."/>
            <person name="Serrano A."/>
            <person name="Linde D."/>
            <person name="Babiker R."/>
            <person name="Drula E."/>
            <person name="Ayuso-Fernandez I."/>
            <person name="Pacheco R."/>
            <person name="Padilla G."/>
            <person name="Ferreira P."/>
            <person name="Barriuso J."/>
            <person name="Kellner H."/>
            <person name="Castanera R."/>
            <person name="Alfaro M."/>
            <person name="Ramirez L."/>
            <person name="Pisabarro A.G."/>
            <person name="Kuo A."/>
            <person name="Tritt A."/>
            <person name="Lipzen A."/>
            <person name="He G."/>
            <person name="Yan M."/>
            <person name="Ng V."/>
            <person name="Cullen D."/>
            <person name="Martin F."/>
            <person name="Rosso M.-N."/>
            <person name="Henrissat B."/>
            <person name="Hibbett D."/>
            <person name="Martinez A.T."/>
            <person name="Grigoriev I.V."/>
        </authorList>
    </citation>
    <scope>NUCLEOTIDE SEQUENCE</scope>
    <source>
        <strain evidence="2">AH 40177</strain>
    </source>
</reference>
<dbReference type="Proteomes" id="UP000772434">
    <property type="component" value="Unassembled WGS sequence"/>
</dbReference>
<feature type="non-terminal residue" evidence="2">
    <location>
        <position position="212"/>
    </location>
</feature>
<proteinExistence type="predicted"/>
<feature type="compositionally biased region" description="Basic and acidic residues" evidence="1">
    <location>
        <begin position="181"/>
        <end position="196"/>
    </location>
</feature>
<feature type="compositionally biased region" description="Basic and acidic residues" evidence="1">
    <location>
        <begin position="108"/>
        <end position="127"/>
    </location>
</feature>
<feature type="compositionally biased region" description="Basic residues" evidence="1">
    <location>
        <begin position="197"/>
        <end position="212"/>
    </location>
</feature>
<evidence type="ECO:0000313" key="2">
    <source>
        <dbReference type="EMBL" id="KAF9074380.1"/>
    </source>
</evidence>
<name>A0A9P5Q6A4_9AGAR</name>
<sequence length="212" mass="24368">DLDLESTVRGTLPNLPAPPTGHDLMALFPPPAPSITSMPHNRRTEATSGYFHLQERAYFAQAGKEIVRVRRRIRSMELDTRRRNDEVRVTGSSAPHHQLSPHLMAMRNPRDHRDDREHSASPRDIHAKPSIPNLRRMSIDSAHPLSPPKSRYAYPPESEHESRELRLTPSEYMSPTSVYSHPDDADEAWRRPMPHGERRRAGKHTRRVIVKN</sequence>
<feature type="compositionally biased region" description="Basic and acidic residues" evidence="1">
    <location>
        <begin position="157"/>
        <end position="166"/>
    </location>
</feature>